<evidence type="ECO:0000313" key="2">
    <source>
        <dbReference type="WBParaSite" id="RSKR_0000290800.1"/>
    </source>
</evidence>
<evidence type="ECO:0000313" key="1">
    <source>
        <dbReference type="Proteomes" id="UP000095286"/>
    </source>
</evidence>
<sequence length="86" mass="9720">MDACIWESFNMRLAIHSVSSMNKPVQITVTAKNEIYEDDMGNMNSIHFLIISFDYCNETCSNELECVNGGYTDPNNCRICKCPDGL</sequence>
<reference evidence="2" key="1">
    <citation type="submission" date="2016-11" db="UniProtKB">
        <authorList>
            <consortium name="WormBaseParasite"/>
        </authorList>
    </citation>
    <scope>IDENTIFICATION</scope>
    <source>
        <strain evidence="2">KR3021</strain>
    </source>
</reference>
<name>A0AC35TP52_9BILA</name>
<accession>A0AC35TP52</accession>
<protein>
    <submittedName>
        <fullName evidence="2">Astacin domain-containing protein</fullName>
    </submittedName>
</protein>
<dbReference type="WBParaSite" id="RSKR_0000290800.1">
    <property type="protein sequence ID" value="RSKR_0000290800.1"/>
    <property type="gene ID" value="RSKR_0000290800"/>
</dbReference>
<organism evidence="1 2">
    <name type="scientific">Rhabditophanes sp. KR3021</name>
    <dbReference type="NCBI Taxonomy" id="114890"/>
    <lineage>
        <taxon>Eukaryota</taxon>
        <taxon>Metazoa</taxon>
        <taxon>Ecdysozoa</taxon>
        <taxon>Nematoda</taxon>
        <taxon>Chromadorea</taxon>
        <taxon>Rhabditida</taxon>
        <taxon>Tylenchina</taxon>
        <taxon>Panagrolaimomorpha</taxon>
        <taxon>Strongyloidoidea</taxon>
        <taxon>Alloionematidae</taxon>
        <taxon>Rhabditophanes</taxon>
    </lineage>
</organism>
<dbReference type="Proteomes" id="UP000095286">
    <property type="component" value="Unplaced"/>
</dbReference>
<proteinExistence type="predicted"/>